<dbReference type="AlphaFoldDB" id="A0A9E7HNU7"/>
<dbReference type="InterPro" id="IPR029058">
    <property type="entry name" value="AB_hydrolase_fold"/>
</dbReference>
<gene>
    <name evidence="3" type="ORF">MUK42_12906</name>
</gene>
<feature type="domain" description="AB hydrolase-1" evidence="2">
    <location>
        <begin position="225"/>
        <end position="508"/>
    </location>
</feature>
<evidence type="ECO:0000313" key="4">
    <source>
        <dbReference type="Proteomes" id="UP001055439"/>
    </source>
</evidence>
<dbReference type="GO" id="GO:0015996">
    <property type="term" value="P:chlorophyll catabolic process"/>
    <property type="evidence" value="ECO:0007669"/>
    <property type="project" value="InterPro"/>
</dbReference>
<keyword evidence="4" id="KW-1185">Reference proteome</keyword>
<dbReference type="OrthoDB" id="408373at2759"/>
<dbReference type="Gene3D" id="3.40.50.1820">
    <property type="entry name" value="alpha/beta hydrolase"/>
    <property type="match status" value="1"/>
</dbReference>
<dbReference type="EMBL" id="CP097510">
    <property type="protein sequence ID" value="URE33312.1"/>
    <property type="molecule type" value="Genomic_DNA"/>
</dbReference>
<evidence type="ECO:0000313" key="3">
    <source>
        <dbReference type="EMBL" id="URE33312.1"/>
    </source>
</evidence>
<dbReference type="PANTHER" id="PTHR47280:SF1">
    <property type="entry name" value="PHEOPHYTINASE, CHLOROPLASTIC"/>
    <property type="match status" value="1"/>
</dbReference>
<dbReference type="InterPro" id="IPR000073">
    <property type="entry name" value="AB_hydrolase_1"/>
</dbReference>
<evidence type="ECO:0000256" key="1">
    <source>
        <dbReference type="SAM" id="MobiDB-lite"/>
    </source>
</evidence>
<dbReference type="SUPFAM" id="SSF53474">
    <property type="entry name" value="alpha/beta-Hydrolases"/>
    <property type="match status" value="1"/>
</dbReference>
<keyword evidence="3" id="KW-0378">Hydrolase</keyword>
<evidence type="ECO:0000259" key="2">
    <source>
        <dbReference type="Pfam" id="PF12697"/>
    </source>
</evidence>
<dbReference type="PANTHER" id="PTHR47280">
    <property type="entry name" value="PHEOPHYTINASE, CHLOROPLASTIC"/>
    <property type="match status" value="1"/>
</dbReference>
<dbReference type="Pfam" id="PF12697">
    <property type="entry name" value="Abhydrolase_6"/>
    <property type="match status" value="1"/>
</dbReference>
<proteinExistence type="predicted"/>
<reference evidence="3" key="1">
    <citation type="submission" date="2022-05" db="EMBL/GenBank/DDBJ databases">
        <title>The Musa troglodytarum L. genome provides insights into the mechanism of non-climacteric behaviour and enrichment of carotenoids.</title>
        <authorList>
            <person name="Wang J."/>
        </authorList>
    </citation>
    <scope>NUCLEOTIDE SEQUENCE</scope>
    <source>
        <tissue evidence="3">Leaf</tissue>
    </source>
</reference>
<name>A0A9E7HNU7_9LILI</name>
<protein>
    <submittedName>
        <fullName evidence="3">Alpha/beta hydrolase fold</fullName>
    </submittedName>
</protein>
<dbReference type="Proteomes" id="UP001055439">
    <property type="component" value="Chromosome 8"/>
</dbReference>
<feature type="region of interest" description="Disordered" evidence="1">
    <location>
        <begin position="93"/>
        <end position="126"/>
    </location>
</feature>
<accession>A0A9E7HNU7</accession>
<dbReference type="GO" id="GO:0080124">
    <property type="term" value="F:pheophytinase activity"/>
    <property type="evidence" value="ECO:0007669"/>
    <property type="project" value="InterPro"/>
</dbReference>
<sequence length="587" mass="66054">MRTKRKRRSFLGGTLLTPKNARLVFHLGASCAPYVHGWTSRTSPPPSSSRFAEIEREERGKLKGLPVMELVPLSRSSISAPPINRLQRRNNLKWKQSQPSVSRKAGIPCAGAKPPRNSGLSSQESKRIENLYQKEGRRLLRLLEGLRSRASPEVCGEHHKYFAINGDVGLANIPKKVDEVARVIIPGLPDDSGGSPISSCYWEWKPKISVHYEKSGSRNVDAPAVLFLPGFGVGSFHYEKQLEDLGRDYRVWALDFLGQGKSLPSEDPAPVDNREGDSEDNDALWGFGEEPKPWARELVYSIDLWREQVQHFVEQVIGEPVYVVGNSLGGFVALYFAACNPQLVRGVALLNATPFWGFLPNPIRSPRLSKFLPWSGTLPLPSNVRRLTQLVWEKISDPSSIQEVLKQVYADHSINVDKVFSHIIEITQHPAAAASFASIMFAPRGQLSFQEALSRCQVEGVPICLMYGREDPWVRPIWGFQVKRQLPEVPYYEISPAGHCPHDEVPEVINFLLRGWIKNLESQGSVSLPLLEEPDYVQYEILKELEYVKEGSHKSIKVRFLGSNFSFWNLIISSLKLRLASLMASFR</sequence>
<dbReference type="FunFam" id="3.40.50.1820:FF:000136">
    <property type="entry name" value="Pheophytinase, chloroplastic"/>
    <property type="match status" value="1"/>
</dbReference>
<organism evidence="3 4">
    <name type="scientific">Musa troglodytarum</name>
    <name type="common">fe'i banana</name>
    <dbReference type="NCBI Taxonomy" id="320322"/>
    <lineage>
        <taxon>Eukaryota</taxon>
        <taxon>Viridiplantae</taxon>
        <taxon>Streptophyta</taxon>
        <taxon>Embryophyta</taxon>
        <taxon>Tracheophyta</taxon>
        <taxon>Spermatophyta</taxon>
        <taxon>Magnoliopsida</taxon>
        <taxon>Liliopsida</taxon>
        <taxon>Zingiberales</taxon>
        <taxon>Musaceae</taxon>
        <taxon>Musa</taxon>
    </lineage>
</organism>
<dbReference type="InterPro" id="IPR044211">
    <property type="entry name" value="PPH_chloroplastic"/>
</dbReference>
<dbReference type="GO" id="GO:0009507">
    <property type="term" value="C:chloroplast"/>
    <property type="evidence" value="ECO:0007669"/>
    <property type="project" value="TreeGrafter"/>
</dbReference>